<organism evidence="7 8">
    <name type="scientific">Candidatus Lokiarchaeum ossiferum</name>
    <dbReference type="NCBI Taxonomy" id="2951803"/>
    <lineage>
        <taxon>Archaea</taxon>
        <taxon>Promethearchaeati</taxon>
        <taxon>Promethearchaeota</taxon>
        <taxon>Promethearchaeia</taxon>
        <taxon>Promethearchaeales</taxon>
        <taxon>Promethearchaeaceae</taxon>
        <taxon>Candidatus Lokiarchaeum</taxon>
    </lineage>
</organism>
<evidence type="ECO:0000313" key="7">
    <source>
        <dbReference type="EMBL" id="UYP47378.1"/>
    </source>
</evidence>
<dbReference type="GO" id="GO:0032259">
    <property type="term" value="P:methylation"/>
    <property type="evidence" value="ECO:0007669"/>
    <property type="project" value="UniProtKB-KW"/>
</dbReference>
<dbReference type="PANTHER" id="PTHR22807:SF30">
    <property type="entry name" value="28S RRNA (CYTOSINE(4447)-C(5))-METHYLTRANSFERASE-RELATED"/>
    <property type="match status" value="1"/>
</dbReference>
<dbReference type="Gene3D" id="3.30.70.1170">
    <property type="entry name" value="Sun protein, domain 3"/>
    <property type="match status" value="1"/>
</dbReference>
<dbReference type="PROSITE" id="PS51686">
    <property type="entry name" value="SAM_MT_RSMB_NOP"/>
    <property type="match status" value="1"/>
</dbReference>
<dbReference type="PANTHER" id="PTHR22807">
    <property type="entry name" value="NOP2 YEAST -RELATED NOL1/NOP2/FMU SUN DOMAIN-CONTAINING"/>
    <property type="match status" value="1"/>
</dbReference>
<keyword evidence="1" id="KW-0963">Cytoplasm</keyword>
<name>A0ABY6HV34_9ARCH</name>
<protein>
    <submittedName>
        <fullName evidence="7">Ribosomal RNA small subunit methyltransferase F</fullName>
        <ecNumber evidence="7">2.1.1.178</ecNumber>
    </submittedName>
</protein>
<dbReference type="SUPFAM" id="SSF53335">
    <property type="entry name" value="S-adenosyl-L-methionine-dependent methyltransferases"/>
    <property type="match status" value="1"/>
</dbReference>
<evidence type="ECO:0000256" key="2">
    <source>
        <dbReference type="ARBA" id="ARBA00022603"/>
    </source>
</evidence>
<keyword evidence="2 7" id="KW-0489">Methyltransferase</keyword>
<evidence type="ECO:0000256" key="1">
    <source>
        <dbReference type="ARBA" id="ARBA00022490"/>
    </source>
</evidence>
<accession>A0ABY6HV34</accession>
<keyword evidence="5" id="KW-0694">RNA-binding</keyword>
<dbReference type="InterPro" id="IPR029063">
    <property type="entry name" value="SAM-dependent_MTases_sf"/>
</dbReference>
<dbReference type="NCBIfam" id="TIGR00446">
    <property type="entry name" value="nop2p"/>
    <property type="match status" value="1"/>
</dbReference>
<evidence type="ECO:0000256" key="5">
    <source>
        <dbReference type="ARBA" id="ARBA00022884"/>
    </source>
</evidence>
<dbReference type="InterPro" id="IPR049560">
    <property type="entry name" value="MeTrfase_RsmB-F_NOP2_cat"/>
</dbReference>
<evidence type="ECO:0000313" key="8">
    <source>
        <dbReference type="Proteomes" id="UP001208689"/>
    </source>
</evidence>
<proteinExistence type="predicted"/>
<dbReference type="Pfam" id="PF17125">
    <property type="entry name" value="Methyltr_RsmF_N"/>
    <property type="match status" value="1"/>
</dbReference>
<dbReference type="InterPro" id="IPR023267">
    <property type="entry name" value="RCMT"/>
</dbReference>
<evidence type="ECO:0000256" key="4">
    <source>
        <dbReference type="ARBA" id="ARBA00022691"/>
    </source>
</evidence>
<gene>
    <name evidence="7" type="ORF">NEF87_003663</name>
</gene>
<dbReference type="InterPro" id="IPR011023">
    <property type="entry name" value="Nop2p"/>
</dbReference>
<keyword evidence="8" id="KW-1185">Reference proteome</keyword>
<keyword evidence="3 7" id="KW-0808">Transferase</keyword>
<dbReference type="EC" id="2.1.1.178" evidence="7"/>
<dbReference type="Gene3D" id="3.40.50.150">
    <property type="entry name" value="Vaccinia Virus protein VP39"/>
    <property type="match status" value="1"/>
</dbReference>
<sequence length="326" mass="37017">MTQLSESDKIRQLAEDYAYSPFMMEQIMINFPDDYMGVIRAFNKPDVDTIRVNTLKSNPQEVKTLLEAKGFHLRPTKWVDYAFHVDSSDAQYRLGATHEYLKGKYYIQSLASMIPVHFLFPQPGDNILDMCAAPGSKTTQIAQIMEQKGTLVAVDAKPSRLRALTSNVKRCGIKNCIIFPFDSTQLNSNNLASFVPNKILLDAPCSGSGIIRGDPNLKKVKNDKDIKRLSQIQKRLLKTGLDLLPSGGYLMYSTCSFHYQENEQVVSETISQRKDIDIIEPFEDIGMPGHEHIGDMEFGYDLIKSRRLYPNLHDTDAFFLCLMKKK</sequence>
<reference evidence="7" key="1">
    <citation type="submission" date="2022-09" db="EMBL/GenBank/DDBJ databases">
        <title>Actin cytoskeleton and complex cell architecture in an #Asgard archaeon.</title>
        <authorList>
            <person name="Ponce Toledo R.I."/>
            <person name="Schleper C."/>
            <person name="Rodrigues Oliveira T."/>
            <person name="Wollweber F."/>
            <person name="Xu J."/>
            <person name="Rittmann S."/>
            <person name="Klingl A."/>
            <person name="Pilhofer M."/>
        </authorList>
    </citation>
    <scope>NUCLEOTIDE SEQUENCE</scope>
    <source>
        <strain evidence="7">B-35</strain>
    </source>
</reference>
<dbReference type="GO" id="GO:0008168">
    <property type="term" value="F:methyltransferase activity"/>
    <property type="evidence" value="ECO:0007669"/>
    <property type="project" value="UniProtKB-KW"/>
</dbReference>
<evidence type="ECO:0000259" key="6">
    <source>
        <dbReference type="PROSITE" id="PS51686"/>
    </source>
</evidence>
<dbReference type="Proteomes" id="UP001208689">
    <property type="component" value="Chromosome"/>
</dbReference>
<feature type="domain" description="SAM-dependent MTase RsmB/NOP-type" evidence="6">
    <location>
        <begin position="38"/>
        <end position="326"/>
    </location>
</feature>
<evidence type="ECO:0000256" key="3">
    <source>
        <dbReference type="ARBA" id="ARBA00022679"/>
    </source>
</evidence>
<dbReference type="InterPro" id="IPR031341">
    <property type="entry name" value="Methyltr_RsmF_N"/>
</dbReference>
<dbReference type="InterPro" id="IPR001678">
    <property type="entry name" value="MeTrfase_RsmB-F_NOP2_dom"/>
</dbReference>
<keyword evidence="4" id="KW-0949">S-adenosyl-L-methionine</keyword>
<dbReference type="Pfam" id="PF01189">
    <property type="entry name" value="Methyltr_RsmB-F"/>
    <property type="match status" value="1"/>
</dbReference>
<dbReference type="EMBL" id="CP104013">
    <property type="protein sequence ID" value="UYP47378.1"/>
    <property type="molecule type" value="Genomic_DNA"/>
</dbReference>
<dbReference type="PRINTS" id="PR02008">
    <property type="entry name" value="RCMTFAMILY"/>
</dbReference>